<protein>
    <submittedName>
        <fullName evidence="2">Uncharacterized protein</fullName>
    </submittedName>
</protein>
<keyword evidence="3" id="KW-1185">Reference proteome</keyword>
<evidence type="ECO:0000313" key="2">
    <source>
        <dbReference type="EMBL" id="GGL85338.1"/>
    </source>
</evidence>
<sequence length="57" mass="6048">MPDGGSIDLENPVGTVANTPVAPAGRTSVTCRKLSVTTLVVSREPGRFRTTPPEVRR</sequence>
<dbReference type="AlphaFoldDB" id="A0A917WAV8"/>
<organism evidence="2 3">
    <name type="scientific">Nakamurella endophytica</name>
    <dbReference type="NCBI Taxonomy" id="1748367"/>
    <lineage>
        <taxon>Bacteria</taxon>
        <taxon>Bacillati</taxon>
        <taxon>Actinomycetota</taxon>
        <taxon>Actinomycetes</taxon>
        <taxon>Nakamurellales</taxon>
        <taxon>Nakamurellaceae</taxon>
        <taxon>Nakamurella</taxon>
    </lineage>
</organism>
<comment type="caution">
    <text evidence="2">The sequence shown here is derived from an EMBL/GenBank/DDBJ whole genome shotgun (WGS) entry which is preliminary data.</text>
</comment>
<reference evidence="2" key="2">
    <citation type="submission" date="2020-09" db="EMBL/GenBank/DDBJ databases">
        <authorList>
            <person name="Sun Q."/>
            <person name="Zhou Y."/>
        </authorList>
    </citation>
    <scope>NUCLEOTIDE SEQUENCE</scope>
    <source>
        <strain evidence="2">CGMCC 4.7308</strain>
    </source>
</reference>
<reference evidence="2" key="1">
    <citation type="journal article" date="2014" name="Int. J. Syst. Evol. Microbiol.">
        <title>Complete genome sequence of Corynebacterium casei LMG S-19264T (=DSM 44701T), isolated from a smear-ripened cheese.</title>
        <authorList>
            <consortium name="US DOE Joint Genome Institute (JGI-PGF)"/>
            <person name="Walter F."/>
            <person name="Albersmeier A."/>
            <person name="Kalinowski J."/>
            <person name="Ruckert C."/>
        </authorList>
    </citation>
    <scope>NUCLEOTIDE SEQUENCE</scope>
    <source>
        <strain evidence="2">CGMCC 4.7308</strain>
    </source>
</reference>
<proteinExistence type="predicted"/>
<feature type="region of interest" description="Disordered" evidence="1">
    <location>
        <begin position="1"/>
        <end position="20"/>
    </location>
</feature>
<gene>
    <name evidence="2" type="ORF">GCM10011594_01260</name>
</gene>
<dbReference type="EMBL" id="BMNA01000001">
    <property type="protein sequence ID" value="GGL85338.1"/>
    <property type="molecule type" value="Genomic_DNA"/>
</dbReference>
<name>A0A917WAV8_9ACTN</name>
<evidence type="ECO:0000256" key="1">
    <source>
        <dbReference type="SAM" id="MobiDB-lite"/>
    </source>
</evidence>
<accession>A0A917WAV8</accession>
<dbReference type="Proteomes" id="UP000655208">
    <property type="component" value="Unassembled WGS sequence"/>
</dbReference>
<evidence type="ECO:0000313" key="3">
    <source>
        <dbReference type="Proteomes" id="UP000655208"/>
    </source>
</evidence>